<proteinExistence type="predicted"/>
<dbReference type="EMBL" id="ML993601">
    <property type="protein sequence ID" value="KAF2165260.1"/>
    <property type="molecule type" value="Genomic_DNA"/>
</dbReference>
<dbReference type="OrthoDB" id="3469466at2759"/>
<dbReference type="Pfam" id="PF11951">
    <property type="entry name" value="Fungal_trans_2"/>
    <property type="match status" value="1"/>
</dbReference>
<feature type="region of interest" description="Disordered" evidence="1">
    <location>
        <begin position="1"/>
        <end position="24"/>
    </location>
</feature>
<evidence type="ECO:0000313" key="2">
    <source>
        <dbReference type="EMBL" id="KAF2165260.1"/>
    </source>
</evidence>
<dbReference type="RefSeq" id="XP_033666149.1">
    <property type="nucleotide sequence ID" value="XM_033807320.1"/>
</dbReference>
<accession>A0A6A6CGE7</accession>
<evidence type="ECO:0000313" key="3">
    <source>
        <dbReference type="Proteomes" id="UP000799537"/>
    </source>
</evidence>
<dbReference type="PANTHER" id="PTHR37540:SF5">
    <property type="entry name" value="TRANSCRIPTION FACTOR DOMAIN-CONTAINING PROTEIN"/>
    <property type="match status" value="1"/>
</dbReference>
<dbReference type="GeneID" id="54560592"/>
<protein>
    <recommendedName>
        <fullName evidence="4">Transcription factor domain-containing protein</fullName>
    </recommendedName>
</protein>
<organism evidence="2 3">
    <name type="scientific">Zasmidium cellare ATCC 36951</name>
    <dbReference type="NCBI Taxonomy" id="1080233"/>
    <lineage>
        <taxon>Eukaryota</taxon>
        <taxon>Fungi</taxon>
        <taxon>Dikarya</taxon>
        <taxon>Ascomycota</taxon>
        <taxon>Pezizomycotina</taxon>
        <taxon>Dothideomycetes</taxon>
        <taxon>Dothideomycetidae</taxon>
        <taxon>Mycosphaerellales</taxon>
        <taxon>Mycosphaerellaceae</taxon>
        <taxon>Zasmidium</taxon>
    </lineage>
</organism>
<gene>
    <name evidence="2" type="ORF">M409DRAFT_24643</name>
</gene>
<dbReference type="AlphaFoldDB" id="A0A6A6CGE7"/>
<evidence type="ECO:0000256" key="1">
    <source>
        <dbReference type="SAM" id="MobiDB-lite"/>
    </source>
</evidence>
<name>A0A6A6CGE7_ZASCE</name>
<reference evidence="2" key="1">
    <citation type="journal article" date="2020" name="Stud. Mycol.">
        <title>101 Dothideomycetes genomes: a test case for predicting lifestyles and emergence of pathogens.</title>
        <authorList>
            <person name="Haridas S."/>
            <person name="Albert R."/>
            <person name="Binder M."/>
            <person name="Bloem J."/>
            <person name="Labutti K."/>
            <person name="Salamov A."/>
            <person name="Andreopoulos B."/>
            <person name="Baker S."/>
            <person name="Barry K."/>
            <person name="Bills G."/>
            <person name="Bluhm B."/>
            <person name="Cannon C."/>
            <person name="Castanera R."/>
            <person name="Culley D."/>
            <person name="Daum C."/>
            <person name="Ezra D."/>
            <person name="Gonzalez J."/>
            <person name="Henrissat B."/>
            <person name="Kuo A."/>
            <person name="Liang C."/>
            <person name="Lipzen A."/>
            <person name="Lutzoni F."/>
            <person name="Magnuson J."/>
            <person name="Mondo S."/>
            <person name="Nolan M."/>
            <person name="Ohm R."/>
            <person name="Pangilinan J."/>
            <person name="Park H.-J."/>
            <person name="Ramirez L."/>
            <person name="Alfaro M."/>
            <person name="Sun H."/>
            <person name="Tritt A."/>
            <person name="Yoshinaga Y."/>
            <person name="Zwiers L.-H."/>
            <person name="Turgeon B."/>
            <person name="Goodwin S."/>
            <person name="Spatafora J."/>
            <person name="Crous P."/>
            <person name="Grigoriev I."/>
        </authorList>
    </citation>
    <scope>NUCLEOTIDE SEQUENCE</scope>
    <source>
        <strain evidence="2">ATCC 36951</strain>
    </source>
</reference>
<dbReference type="InterPro" id="IPR021858">
    <property type="entry name" value="Fun_TF"/>
</dbReference>
<dbReference type="Proteomes" id="UP000799537">
    <property type="component" value="Unassembled WGS sequence"/>
</dbReference>
<keyword evidence="3" id="KW-1185">Reference proteome</keyword>
<dbReference type="PANTHER" id="PTHR37540">
    <property type="entry name" value="TRANSCRIPTION FACTOR (ACR-2), PUTATIVE-RELATED-RELATED"/>
    <property type="match status" value="1"/>
</dbReference>
<evidence type="ECO:0008006" key="4">
    <source>
        <dbReference type="Google" id="ProtNLM"/>
    </source>
</evidence>
<sequence>MEQPSAGLAFVSYEPGGSKRGGRRAREIRVHAGRVGWAKSSKAAEVEARRKKKLNNRDEDQCDESRDAALLLPRSVAPVFGGVSLKTFDAAEDGISKRISYLMLSAVWPNVAGESVAAPWFVDFCNDSLMFHTHCTAGAMYRDIIAQKSEWSHGKAALTHKAQTLTLIKSKFDNLERLSQEDIERLLLAMGILGVHEFDPKHSEHKPLPFVPFHPAANWISIWGRSDPVEAHVHASLALACRLGGPKALKLPGLGYMAGLTDIFFASCHFRKPIVSECYWDDVHIFDVMPDELRRATLDMTDDLPPVPGSGFADLPGGLPPTALSVFTEVAYIDRILAGPSVRDHPASPVQRARLATCHKLLSLSSWDELDDIYHQDSYEDSLQTGHAGKCHRAIYEICRITCVIYSTACFFSLPPHNGWNKRLTSIALDLLELANFDMWSLDVQGLYLWVLFICGMAAFDTPNRLWFENALANYARKRQVSVEHALEHARRFVWSDSVCDIGARELWNDAMVGKRPTAVCSGMKMSHISDGHVKVETTQL</sequence>